<proteinExistence type="predicted"/>
<dbReference type="InterPro" id="IPR036649">
    <property type="entry name" value="Pyrophosphatase_sf"/>
</dbReference>
<organism evidence="6 7">
    <name type="scientific">Candidatus Buchananbacteria bacterium CG10_big_fil_rev_8_21_14_0_10_33_19</name>
    <dbReference type="NCBI Taxonomy" id="1974525"/>
    <lineage>
        <taxon>Bacteria</taxon>
        <taxon>Candidatus Buchananiibacteriota</taxon>
    </lineage>
</organism>
<dbReference type="GO" id="GO:0004427">
    <property type="term" value="F:inorganic diphosphate phosphatase activity"/>
    <property type="evidence" value="ECO:0007669"/>
    <property type="project" value="UniProtKB-EC"/>
</dbReference>
<dbReference type="AlphaFoldDB" id="A0A2H0W3C1"/>
<comment type="caution">
    <text evidence="6">The sequence shown here is derived from an EMBL/GenBank/DDBJ whole genome shotgun (WGS) entry which is preliminary data.</text>
</comment>
<gene>
    <name evidence="6" type="ORF">COT80_03795</name>
</gene>
<dbReference type="Pfam" id="PF00719">
    <property type="entry name" value="Pyrophosphatase"/>
    <property type="match status" value="1"/>
</dbReference>
<evidence type="ECO:0000256" key="5">
    <source>
        <dbReference type="ARBA" id="ARBA00022842"/>
    </source>
</evidence>
<dbReference type="GO" id="GO:0005737">
    <property type="term" value="C:cytoplasm"/>
    <property type="evidence" value="ECO:0007669"/>
    <property type="project" value="InterPro"/>
</dbReference>
<reference evidence="7" key="1">
    <citation type="submission" date="2017-09" db="EMBL/GenBank/DDBJ databases">
        <title>Depth-based differentiation of microbial function through sediment-hosted aquifers and enrichment of novel symbionts in the deep terrestrial subsurface.</title>
        <authorList>
            <person name="Probst A.J."/>
            <person name="Ladd B."/>
            <person name="Jarett J.K."/>
            <person name="Geller-Mcgrath D.E."/>
            <person name="Sieber C.M.K."/>
            <person name="Emerson J.B."/>
            <person name="Anantharaman K."/>
            <person name="Thomas B.C."/>
            <person name="Malmstrom R."/>
            <person name="Stieglmeier M."/>
            <person name="Klingl A."/>
            <person name="Woyke T."/>
            <person name="Ryan C.M."/>
            <person name="Banfield J.F."/>
        </authorList>
    </citation>
    <scope>NUCLEOTIDE SEQUENCE [LARGE SCALE GENOMIC DNA]</scope>
</reference>
<accession>A0A2H0W3C1</accession>
<dbReference type="Gene3D" id="3.90.80.10">
    <property type="entry name" value="Inorganic pyrophosphatase"/>
    <property type="match status" value="1"/>
</dbReference>
<dbReference type="EC" id="3.6.1.1" evidence="2"/>
<evidence type="ECO:0000256" key="4">
    <source>
        <dbReference type="ARBA" id="ARBA00022801"/>
    </source>
</evidence>
<evidence type="ECO:0000256" key="1">
    <source>
        <dbReference type="ARBA" id="ARBA00001946"/>
    </source>
</evidence>
<sequence length="118" mass="13473">MDYAKQFLGKIVSAKIDRPMGSIHPTHGFAYTVNYDFIPNTSAPDGEEVDVYVVGVFEPIEKFTGKCIAVIHRTNDNDDKVILAPEDVDYTDKQIMALTEFQERFFKSKVIKKNRKII</sequence>
<dbReference type="Proteomes" id="UP000229056">
    <property type="component" value="Unassembled WGS sequence"/>
</dbReference>
<dbReference type="GO" id="GO:0000287">
    <property type="term" value="F:magnesium ion binding"/>
    <property type="evidence" value="ECO:0007669"/>
    <property type="project" value="InterPro"/>
</dbReference>
<protein>
    <recommendedName>
        <fullName evidence="2">inorganic diphosphatase</fullName>
        <ecNumber evidence="2">3.6.1.1</ecNumber>
    </recommendedName>
</protein>
<keyword evidence="5" id="KW-0460">Magnesium</keyword>
<dbReference type="GO" id="GO:0006796">
    <property type="term" value="P:phosphate-containing compound metabolic process"/>
    <property type="evidence" value="ECO:0007669"/>
    <property type="project" value="InterPro"/>
</dbReference>
<evidence type="ECO:0000313" key="6">
    <source>
        <dbReference type="EMBL" id="PIS05863.1"/>
    </source>
</evidence>
<evidence type="ECO:0000256" key="3">
    <source>
        <dbReference type="ARBA" id="ARBA00022723"/>
    </source>
</evidence>
<evidence type="ECO:0000313" key="7">
    <source>
        <dbReference type="Proteomes" id="UP000229056"/>
    </source>
</evidence>
<keyword evidence="4" id="KW-0378">Hydrolase</keyword>
<name>A0A2H0W3C1_9BACT</name>
<dbReference type="EMBL" id="PEZY01000012">
    <property type="protein sequence ID" value="PIS05863.1"/>
    <property type="molecule type" value="Genomic_DNA"/>
</dbReference>
<dbReference type="SUPFAM" id="SSF50324">
    <property type="entry name" value="Inorganic pyrophosphatase"/>
    <property type="match status" value="1"/>
</dbReference>
<keyword evidence="3" id="KW-0479">Metal-binding</keyword>
<evidence type="ECO:0000256" key="2">
    <source>
        <dbReference type="ARBA" id="ARBA00012146"/>
    </source>
</evidence>
<dbReference type="InterPro" id="IPR008162">
    <property type="entry name" value="Pyrophosphatase"/>
</dbReference>
<comment type="cofactor">
    <cofactor evidence="1">
        <name>Mg(2+)</name>
        <dbReference type="ChEBI" id="CHEBI:18420"/>
    </cofactor>
</comment>